<organism evidence="2 3">
    <name type="scientific">Araneus ventricosus</name>
    <name type="common">Orbweaver spider</name>
    <name type="synonym">Epeira ventricosa</name>
    <dbReference type="NCBI Taxonomy" id="182803"/>
    <lineage>
        <taxon>Eukaryota</taxon>
        <taxon>Metazoa</taxon>
        <taxon>Ecdysozoa</taxon>
        <taxon>Arthropoda</taxon>
        <taxon>Chelicerata</taxon>
        <taxon>Arachnida</taxon>
        <taxon>Araneae</taxon>
        <taxon>Araneomorphae</taxon>
        <taxon>Entelegynae</taxon>
        <taxon>Araneoidea</taxon>
        <taxon>Araneidae</taxon>
        <taxon>Araneus</taxon>
    </lineage>
</organism>
<sequence length="95" mass="10882">MLTSGEKAWHRTSAHHKRSKTLFNPQEQRPFQNRVGAFTVHPTSNPQAPFPRNSVISSSASTSSLHQNTYLPVLETRAKILTSLLHRRMFLWCKV</sequence>
<keyword evidence="3" id="KW-1185">Reference proteome</keyword>
<protein>
    <submittedName>
        <fullName evidence="2">Uncharacterized protein</fullName>
    </submittedName>
</protein>
<gene>
    <name evidence="2" type="ORF">AVEN_2252_1</name>
</gene>
<dbReference type="EMBL" id="BGPR01008953">
    <property type="protein sequence ID" value="GBN37069.1"/>
    <property type="molecule type" value="Genomic_DNA"/>
</dbReference>
<dbReference type="AlphaFoldDB" id="A0A4Y2NEJ3"/>
<proteinExistence type="predicted"/>
<comment type="caution">
    <text evidence="2">The sequence shown here is derived from an EMBL/GenBank/DDBJ whole genome shotgun (WGS) entry which is preliminary data.</text>
</comment>
<evidence type="ECO:0000313" key="2">
    <source>
        <dbReference type="EMBL" id="GBN37069.1"/>
    </source>
</evidence>
<evidence type="ECO:0000256" key="1">
    <source>
        <dbReference type="SAM" id="MobiDB-lite"/>
    </source>
</evidence>
<feature type="region of interest" description="Disordered" evidence="1">
    <location>
        <begin position="1"/>
        <end position="58"/>
    </location>
</feature>
<accession>A0A4Y2NEJ3</accession>
<reference evidence="2 3" key="1">
    <citation type="journal article" date="2019" name="Sci. Rep.">
        <title>Orb-weaving spider Araneus ventricosus genome elucidates the spidroin gene catalogue.</title>
        <authorList>
            <person name="Kono N."/>
            <person name="Nakamura H."/>
            <person name="Ohtoshi R."/>
            <person name="Moran D.A.P."/>
            <person name="Shinohara A."/>
            <person name="Yoshida Y."/>
            <person name="Fujiwara M."/>
            <person name="Mori M."/>
            <person name="Tomita M."/>
            <person name="Arakawa K."/>
        </authorList>
    </citation>
    <scope>NUCLEOTIDE SEQUENCE [LARGE SCALE GENOMIC DNA]</scope>
</reference>
<name>A0A4Y2NEJ3_ARAVE</name>
<feature type="compositionally biased region" description="Basic residues" evidence="1">
    <location>
        <begin position="10"/>
        <end position="20"/>
    </location>
</feature>
<feature type="compositionally biased region" description="Polar residues" evidence="1">
    <location>
        <begin position="21"/>
        <end position="31"/>
    </location>
</feature>
<dbReference type="Proteomes" id="UP000499080">
    <property type="component" value="Unassembled WGS sequence"/>
</dbReference>
<evidence type="ECO:0000313" key="3">
    <source>
        <dbReference type="Proteomes" id="UP000499080"/>
    </source>
</evidence>